<keyword evidence="6 7" id="KW-0472">Membrane</keyword>
<dbReference type="InterPro" id="IPR000515">
    <property type="entry name" value="MetI-like"/>
</dbReference>
<dbReference type="PANTHER" id="PTHR43163:SF6">
    <property type="entry name" value="DIPEPTIDE TRANSPORT SYSTEM PERMEASE PROTEIN DPPB-RELATED"/>
    <property type="match status" value="1"/>
</dbReference>
<dbReference type="InterPro" id="IPR035906">
    <property type="entry name" value="MetI-like_sf"/>
</dbReference>
<feature type="transmembrane region" description="Helical" evidence="7">
    <location>
        <begin position="102"/>
        <end position="123"/>
    </location>
</feature>
<sequence length="342" mass="37935">MFTFIVRRLIQIPVVMFVLSLMIVGLLQLLTPTQRAAGYIRSEQQAAQLDRIIKERGFDQPFPVQYGHWLSSTLHGDLGFSKTSSQPVLDTIRTRLPNTVELALYTLIPIVLLGVWLGTLSALNKDKFLDQLLRVFTIVGYSLPSFVLGILLLKFFYGSLGWLPGPGQVEVLNQFAILDPSFHRYTGMLSIDAMLNGRWNVAWDVIRHLVMPVLTLLVISSATMIKVMRAQMLEALSSDYVRTARSKGLSDRMVNSKHARRNALLPIVTLTGFQIISLLGGAIFTETIFAYPGVGQWVGAAAQNLDVPAVLGFALLSAIIVVVVSTLTDLFYGVVDPRVRFD</sequence>
<comment type="subcellular location">
    <subcellularLocation>
        <location evidence="1 7">Cell membrane</location>
        <topology evidence="1 7">Multi-pass membrane protein</topology>
    </subcellularLocation>
</comment>
<evidence type="ECO:0000256" key="7">
    <source>
        <dbReference type="RuleBase" id="RU363032"/>
    </source>
</evidence>
<dbReference type="AlphaFoldDB" id="A0AAU7U767"/>
<feature type="transmembrane region" description="Helical" evidence="7">
    <location>
        <begin position="205"/>
        <end position="225"/>
    </location>
</feature>
<dbReference type="SUPFAM" id="SSF161098">
    <property type="entry name" value="MetI-like"/>
    <property type="match status" value="1"/>
</dbReference>
<feature type="transmembrane region" description="Helical" evidence="7">
    <location>
        <begin position="311"/>
        <end position="335"/>
    </location>
</feature>
<keyword evidence="4 7" id="KW-0812">Transmembrane</keyword>
<evidence type="ECO:0000256" key="5">
    <source>
        <dbReference type="ARBA" id="ARBA00022989"/>
    </source>
</evidence>
<evidence type="ECO:0000259" key="8">
    <source>
        <dbReference type="PROSITE" id="PS50928"/>
    </source>
</evidence>
<keyword evidence="5 7" id="KW-1133">Transmembrane helix</keyword>
<feature type="domain" description="ABC transmembrane type-1" evidence="8">
    <location>
        <begin position="96"/>
        <end position="332"/>
    </location>
</feature>
<dbReference type="Gene3D" id="1.10.3720.10">
    <property type="entry name" value="MetI-like"/>
    <property type="match status" value="1"/>
</dbReference>
<dbReference type="GO" id="GO:0055085">
    <property type="term" value="P:transmembrane transport"/>
    <property type="evidence" value="ECO:0007669"/>
    <property type="project" value="InterPro"/>
</dbReference>
<feature type="transmembrane region" description="Helical" evidence="7">
    <location>
        <begin position="135"/>
        <end position="157"/>
    </location>
</feature>
<evidence type="ECO:0000313" key="9">
    <source>
        <dbReference type="EMBL" id="XBV84304.1"/>
    </source>
</evidence>
<feature type="transmembrane region" description="Helical" evidence="7">
    <location>
        <begin position="12"/>
        <end position="31"/>
    </location>
</feature>
<gene>
    <name evidence="9" type="ORF">ABOD76_12710</name>
</gene>
<dbReference type="Pfam" id="PF00528">
    <property type="entry name" value="BPD_transp_1"/>
    <property type="match status" value="1"/>
</dbReference>
<keyword evidence="2 7" id="KW-0813">Transport</keyword>
<proteinExistence type="inferred from homology"/>
<dbReference type="RefSeq" id="WP_350242342.1">
    <property type="nucleotide sequence ID" value="NZ_CP158299.1"/>
</dbReference>
<accession>A0AAU7U767</accession>
<dbReference type="PANTHER" id="PTHR43163">
    <property type="entry name" value="DIPEPTIDE TRANSPORT SYSTEM PERMEASE PROTEIN DPPB-RELATED"/>
    <property type="match status" value="1"/>
</dbReference>
<evidence type="ECO:0000256" key="6">
    <source>
        <dbReference type="ARBA" id="ARBA00023136"/>
    </source>
</evidence>
<dbReference type="GO" id="GO:0005886">
    <property type="term" value="C:plasma membrane"/>
    <property type="evidence" value="ECO:0007669"/>
    <property type="project" value="UniProtKB-SubCell"/>
</dbReference>
<reference evidence="9" key="1">
    <citation type="submission" date="2024-06" db="EMBL/GenBank/DDBJ databases">
        <title>Draft Genome Sequence of Deinococcus sonorensis Type Strain KR-87, a Biofilm Producing Representative of the Genus Deinococcus.</title>
        <authorList>
            <person name="Boren L.S."/>
            <person name="Grosso R.A."/>
            <person name="Hugenberg-Cox A.N."/>
            <person name="Hill J.T.E."/>
            <person name="Albert C.M."/>
            <person name="Tuohy J.M."/>
        </authorList>
    </citation>
    <scope>NUCLEOTIDE SEQUENCE</scope>
    <source>
        <strain evidence="9">KR-87</strain>
    </source>
</reference>
<evidence type="ECO:0000256" key="2">
    <source>
        <dbReference type="ARBA" id="ARBA00022448"/>
    </source>
</evidence>
<protein>
    <submittedName>
        <fullName evidence="9">ABC transporter permease</fullName>
    </submittedName>
</protein>
<organism evidence="9">
    <name type="scientific">Deinococcus sonorensis KR-87</name>
    <dbReference type="NCBI Taxonomy" id="694439"/>
    <lineage>
        <taxon>Bacteria</taxon>
        <taxon>Thermotogati</taxon>
        <taxon>Deinococcota</taxon>
        <taxon>Deinococci</taxon>
        <taxon>Deinococcales</taxon>
        <taxon>Deinococcaceae</taxon>
        <taxon>Deinococcus</taxon>
    </lineage>
</organism>
<name>A0AAU7U767_9DEIO</name>
<dbReference type="EMBL" id="CP158299">
    <property type="protein sequence ID" value="XBV84304.1"/>
    <property type="molecule type" value="Genomic_DNA"/>
</dbReference>
<evidence type="ECO:0000256" key="4">
    <source>
        <dbReference type="ARBA" id="ARBA00022692"/>
    </source>
</evidence>
<comment type="similarity">
    <text evidence="7">Belongs to the binding-protein-dependent transport system permease family.</text>
</comment>
<evidence type="ECO:0000256" key="1">
    <source>
        <dbReference type="ARBA" id="ARBA00004651"/>
    </source>
</evidence>
<dbReference type="CDD" id="cd06261">
    <property type="entry name" value="TM_PBP2"/>
    <property type="match status" value="1"/>
</dbReference>
<feature type="transmembrane region" description="Helical" evidence="7">
    <location>
        <begin position="263"/>
        <end position="291"/>
    </location>
</feature>
<dbReference type="InterPro" id="IPR045621">
    <property type="entry name" value="BPD_transp_1_N"/>
</dbReference>
<keyword evidence="3" id="KW-1003">Cell membrane</keyword>
<evidence type="ECO:0000256" key="3">
    <source>
        <dbReference type="ARBA" id="ARBA00022475"/>
    </source>
</evidence>
<dbReference type="PROSITE" id="PS50928">
    <property type="entry name" value="ABC_TM1"/>
    <property type="match status" value="1"/>
</dbReference>
<dbReference type="KEGG" id="dsc:ABOD76_12710"/>
<dbReference type="Pfam" id="PF19300">
    <property type="entry name" value="BPD_transp_1_N"/>
    <property type="match status" value="1"/>
</dbReference>